<dbReference type="EC" id="3.7.1.3" evidence="4 5"/>
<evidence type="ECO:0000256" key="3">
    <source>
        <dbReference type="ARBA" id="ARBA00022898"/>
    </source>
</evidence>
<evidence type="ECO:0000313" key="7">
    <source>
        <dbReference type="EMBL" id="RAY12599.1"/>
    </source>
</evidence>
<feature type="binding site" evidence="4">
    <location>
        <position position="201"/>
    </location>
    <ligand>
        <name>pyridoxal 5'-phosphate</name>
        <dbReference type="ChEBI" id="CHEBI:597326"/>
    </ligand>
</feature>
<dbReference type="Gene3D" id="3.90.1150.10">
    <property type="entry name" value="Aspartate Aminotransferase, domain 1"/>
    <property type="match status" value="1"/>
</dbReference>
<organism evidence="7 8">
    <name type="scientific">Actinomadura craniellae</name>
    <dbReference type="NCBI Taxonomy" id="2231787"/>
    <lineage>
        <taxon>Bacteria</taxon>
        <taxon>Bacillati</taxon>
        <taxon>Actinomycetota</taxon>
        <taxon>Actinomycetes</taxon>
        <taxon>Streptosporangiales</taxon>
        <taxon>Thermomonosporaceae</taxon>
        <taxon>Actinomadura</taxon>
    </lineage>
</organism>
<evidence type="ECO:0000256" key="2">
    <source>
        <dbReference type="ARBA" id="ARBA00022801"/>
    </source>
</evidence>
<dbReference type="InterPro" id="IPR010111">
    <property type="entry name" value="Kynureninase"/>
</dbReference>
<keyword evidence="2 4" id="KW-0378">Hydrolase</keyword>
<dbReference type="SUPFAM" id="SSF53383">
    <property type="entry name" value="PLP-dependent transferases"/>
    <property type="match status" value="1"/>
</dbReference>
<sequence length="413" mass="43689">MRPSSALAKSLDAADPLAPFRADFALPEGVVYLNGNSLGPLPAAVPGVMDDVVRRQWGERLIRAWNDEDWWSAPLRVGDRIGRLIGAAAGQTAVGESTSVQIFNTLVAAARLRPGRRVLVTEAGNFPTDRYLAASAARLLGLEVVETTADTLAAALDRHAGEVAVVFYPAVDYCTGALWDVAGITDLAHRAGALAMWDLSHAAGAVPVQVDADGVDLAVGCTYKYLSGGPGSPAYVYAAARHQAALDLPLTGWHGHARPFDMADGFEPAPDIARTRIGTPHVLSLLALEAALEPLERAGVAAVRDKSLKLGEFFLGCADSMLTGLGFEVATPRDPLRRGNHFAVRHPEAHAVMAALKARGVIGDVRSSTVLRLCLNGLYVSYTDVHTAVAAMQEVASTGAHRAPDFQVREVVT</sequence>
<comment type="caution">
    <text evidence="4">Lacks conserved residue(s) required for the propagation of feature annotation.</text>
</comment>
<feature type="binding site" evidence="4">
    <location>
        <position position="223"/>
    </location>
    <ligand>
        <name>pyridoxal 5'-phosphate</name>
        <dbReference type="ChEBI" id="CHEBI:597326"/>
    </ligand>
</feature>
<comment type="caution">
    <text evidence="7">The sequence shown here is derived from an EMBL/GenBank/DDBJ whole genome shotgun (WGS) entry which is preliminary data.</text>
</comment>
<dbReference type="UniPathway" id="UPA00334">
    <property type="reaction ID" value="UER00455"/>
</dbReference>
<dbReference type="EMBL" id="QLYX01000012">
    <property type="protein sequence ID" value="RAY12599.1"/>
    <property type="molecule type" value="Genomic_DNA"/>
</dbReference>
<comment type="cofactor">
    <cofactor evidence="4 6">
        <name>pyridoxal 5'-phosphate</name>
        <dbReference type="ChEBI" id="CHEBI:597326"/>
    </cofactor>
</comment>
<dbReference type="UniPathway" id="UPA00253">
    <property type="reaction ID" value="UER00329"/>
</dbReference>
<dbReference type="RefSeq" id="WP_111870206.1">
    <property type="nucleotide sequence ID" value="NZ_QLYX01000012.1"/>
</dbReference>
<keyword evidence="1 4" id="KW-0662">Pyridine nucleotide biosynthesis</keyword>
<comment type="pathway">
    <text evidence="4 6">Amino-acid degradation; L-kynurenine degradation; L-alanine and anthranilate from L-kynurenine: step 1/1.</text>
</comment>
<dbReference type="GO" id="GO:0009435">
    <property type="term" value="P:NAD+ biosynthetic process"/>
    <property type="evidence" value="ECO:0007669"/>
    <property type="project" value="UniProtKB-UniRule"/>
</dbReference>
<feature type="binding site" evidence="4">
    <location>
        <begin position="126"/>
        <end position="129"/>
    </location>
    <ligand>
        <name>pyridoxal 5'-phosphate</name>
        <dbReference type="ChEBI" id="CHEBI:597326"/>
    </ligand>
</feature>
<feature type="binding site" evidence="4">
    <location>
        <position position="99"/>
    </location>
    <ligand>
        <name>pyridoxal 5'-phosphate</name>
        <dbReference type="ChEBI" id="CHEBI:597326"/>
    </ligand>
</feature>
<dbReference type="GO" id="GO:0030170">
    <property type="term" value="F:pyridoxal phosphate binding"/>
    <property type="evidence" value="ECO:0007669"/>
    <property type="project" value="UniProtKB-UniRule"/>
</dbReference>
<comment type="catalytic activity">
    <reaction evidence="4 6">
        <text>L-kynurenine + H2O = anthranilate + L-alanine + H(+)</text>
        <dbReference type="Rhea" id="RHEA:16813"/>
        <dbReference type="ChEBI" id="CHEBI:15377"/>
        <dbReference type="ChEBI" id="CHEBI:15378"/>
        <dbReference type="ChEBI" id="CHEBI:16567"/>
        <dbReference type="ChEBI" id="CHEBI:57959"/>
        <dbReference type="ChEBI" id="CHEBI:57972"/>
        <dbReference type="EC" id="3.7.1.3"/>
    </reaction>
</comment>
<evidence type="ECO:0000313" key="8">
    <source>
        <dbReference type="Proteomes" id="UP000251891"/>
    </source>
</evidence>
<dbReference type="OrthoDB" id="9812626at2"/>
<dbReference type="Gene3D" id="3.40.640.10">
    <property type="entry name" value="Type I PLP-dependent aspartate aminotransferase-like (Major domain)"/>
    <property type="match status" value="1"/>
</dbReference>
<dbReference type="AlphaFoldDB" id="A0A365H0J2"/>
<dbReference type="GO" id="GO:0030429">
    <property type="term" value="F:kynureninase activity"/>
    <property type="evidence" value="ECO:0007669"/>
    <property type="project" value="UniProtKB-UniRule"/>
</dbReference>
<comment type="similarity">
    <text evidence="4 6">Belongs to the kynureninase family.</text>
</comment>
<keyword evidence="3 4" id="KW-0663">Pyridoxal phosphate</keyword>
<reference evidence="7 8" key="1">
    <citation type="submission" date="2018-06" db="EMBL/GenBank/DDBJ databases">
        <title>Actinomadura craniellae sp. nov. isolated from marine sponge Craniella sp.</title>
        <authorList>
            <person name="Li L."/>
            <person name="Xu Q.H."/>
            <person name="Lin H.W."/>
            <person name="Lu Y.H."/>
        </authorList>
    </citation>
    <scope>NUCLEOTIDE SEQUENCE [LARGE SCALE GENOMIC DNA]</scope>
    <source>
        <strain evidence="7 8">LHW63021</strain>
    </source>
</reference>
<comment type="catalytic activity">
    <reaction evidence="6">
        <text>3-hydroxy-L-kynurenine + H2O = 3-hydroxyanthranilate + L-alanine + H(+)</text>
        <dbReference type="Rhea" id="RHEA:25143"/>
        <dbReference type="ChEBI" id="CHEBI:15377"/>
        <dbReference type="ChEBI" id="CHEBI:15378"/>
        <dbReference type="ChEBI" id="CHEBI:36559"/>
        <dbReference type="ChEBI" id="CHEBI:57972"/>
        <dbReference type="ChEBI" id="CHEBI:58125"/>
        <dbReference type="EC" id="3.7.1.3"/>
    </reaction>
</comment>
<feature type="modified residue" description="N6-(pyridoxal phosphate)lysine" evidence="4">
    <location>
        <position position="224"/>
    </location>
</feature>
<dbReference type="GO" id="GO:0043420">
    <property type="term" value="P:anthranilate metabolic process"/>
    <property type="evidence" value="ECO:0007669"/>
    <property type="project" value="TreeGrafter"/>
</dbReference>
<gene>
    <name evidence="4 7" type="primary">kynU</name>
    <name evidence="7" type="ORF">DPM19_23655</name>
</gene>
<dbReference type="HAMAP" id="MF_01970">
    <property type="entry name" value="Kynureninase"/>
    <property type="match status" value="1"/>
</dbReference>
<proteinExistence type="inferred from homology"/>
<dbReference type="PANTHER" id="PTHR14084">
    <property type="entry name" value="KYNURENINASE"/>
    <property type="match status" value="1"/>
</dbReference>
<dbReference type="GO" id="GO:0005737">
    <property type="term" value="C:cytoplasm"/>
    <property type="evidence" value="ECO:0007669"/>
    <property type="project" value="UniProtKB-UniRule"/>
</dbReference>
<dbReference type="Proteomes" id="UP000251891">
    <property type="component" value="Unassembled WGS sequence"/>
</dbReference>
<protein>
    <recommendedName>
        <fullName evidence="4 5">Kynureninase</fullName>
        <ecNumber evidence="4 5">3.7.1.3</ecNumber>
    </recommendedName>
    <alternativeName>
        <fullName evidence="4">L-kynurenine hydrolase</fullName>
    </alternativeName>
</protein>
<feature type="binding site" evidence="4">
    <location>
        <position position="253"/>
    </location>
    <ligand>
        <name>pyridoxal 5'-phosphate</name>
        <dbReference type="ChEBI" id="CHEBI:597326"/>
    </ligand>
</feature>
<dbReference type="InterPro" id="IPR015421">
    <property type="entry name" value="PyrdxlP-dep_Trfase_major"/>
</dbReference>
<accession>A0A365H0J2</accession>
<dbReference type="Pfam" id="PF22580">
    <property type="entry name" value="KYNU_C"/>
    <property type="match status" value="1"/>
</dbReference>
<dbReference type="GO" id="GO:0019441">
    <property type="term" value="P:L-tryptophan catabolic process to kynurenine"/>
    <property type="evidence" value="ECO:0007669"/>
    <property type="project" value="TreeGrafter"/>
</dbReference>
<comment type="subunit">
    <text evidence="4 6">Homodimer.</text>
</comment>
<dbReference type="PANTHER" id="PTHR14084:SF0">
    <property type="entry name" value="KYNURENINASE"/>
    <property type="match status" value="1"/>
</dbReference>
<feature type="binding site" evidence="4">
    <location>
        <position position="279"/>
    </location>
    <ligand>
        <name>pyridoxal 5'-phosphate</name>
        <dbReference type="ChEBI" id="CHEBI:597326"/>
    </ligand>
</feature>
<dbReference type="GO" id="GO:0019805">
    <property type="term" value="P:quinolinate biosynthetic process"/>
    <property type="evidence" value="ECO:0007669"/>
    <property type="project" value="UniProtKB-UniRule"/>
</dbReference>
<comment type="function">
    <text evidence="4 6">Catalyzes the cleavage of L-kynurenine (L-Kyn) and L-3-hydroxykynurenine (L-3OHKyn) into anthranilic acid (AA) and 3-hydroxyanthranilic acid (3-OHAA), respectively.</text>
</comment>
<evidence type="ECO:0000256" key="5">
    <source>
        <dbReference type="NCBIfam" id="TIGR01814"/>
    </source>
</evidence>
<dbReference type="NCBIfam" id="TIGR01814">
    <property type="entry name" value="kynureninase"/>
    <property type="match status" value="1"/>
</dbReference>
<feature type="binding site" evidence="4">
    <location>
        <position position="198"/>
    </location>
    <ligand>
        <name>pyridoxal 5'-phosphate</name>
        <dbReference type="ChEBI" id="CHEBI:597326"/>
    </ligand>
</feature>
<dbReference type="GO" id="GO:0097053">
    <property type="term" value="P:L-kynurenine catabolic process"/>
    <property type="evidence" value="ECO:0007669"/>
    <property type="project" value="UniProtKB-UniRule"/>
</dbReference>
<feature type="binding site" evidence="4">
    <location>
        <position position="98"/>
    </location>
    <ligand>
        <name>pyridoxal 5'-phosphate</name>
        <dbReference type="ChEBI" id="CHEBI:597326"/>
    </ligand>
</feature>
<dbReference type="InterPro" id="IPR015424">
    <property type="entry name" value="PyrdxlP-dep_Trfase"/>
</dbReference>
<keyword evidence="8" id="KW-1185">Reference proteome</keyword>
<dbReference type="PIRSF" id="PIRSF038800">
    <property type="entry name" value="KYNU"/>
    <property type="match status" value="1"/>
</dbReference>
<evidence type="ECO:0000256" key="6">
    <source>
        <dbReference type="PIRNR" id="PIRNR038800"/>
    </source>
</evidence>
<evidence type="ECO:0000256" key="4">
    <source>
        <dbReference type="HAMAP-Rule" id="MF_01970"/>
    </source>
</evidence>
<dbReference type="InterPro" id="IPR015422">
    <property type="entry name" value="PyrdxlP-dep_Trfase_small"/>
</dbReference>
<evidence type="ECO:0000256" key="1">
    <source>
        <dbReference type="ARBA" id="ARBA00022642"/>
    </source>
</evidence>
<name>A0A365H0J2_9ACTN</name>
<comment type="pathway">
    <text evidence="4 6">Cofactor biosynthesis; NAD(+) biosynthesis; quinolinate from L-kynurenine: step 2/3.</text>
</comment>